<evidence type="ECO:0000256" key="4">
    <source>
        <dbReference type="ARBA" id="ARBA00022989"/>
    </source>
</evidence>
<name>A0ABN1WW31_9ACTN</name>
<evidence type="ECO:0000256" key="6">
    <source>
        <dbReference type="SAM" id="MobiDB-lite"/>
    </source>
</evidence>
<accession>A0ABN1WW31</accession>
<dbReference type="EMBL" id="BAAALF010000169">
    <property type="protein sequence ID" value="GAA1265415.1"/>
    <property type="molecule type" value="Genomic_DNA"/>
</dbReference>
<keyword evidence="3 7" id="KW-0812">Transmembrane</keyword>
<keyword evidence="9" id="KW-1185">Reference proteome</keyword>
<dbReference type="InterPro" id="IPR043428">
    <property type="entry name" value="LivM-like"/>
</dbReference>
<feature type="transmembrane region" description="Helical" evidence="7">
    <location>
        <begin position="264"/>
        <end position="290"/>
    </location>
</feature>
<comment type="subcellular location">
    <subcellularLocation>
        <location evidence="1">Cell membrane</location>
        <topology evidence="1">Multi-pass membrane protein</topology>
    </subcellularLocation>
</comment>
<feature type="transmembrane region" description="Helical" evidence="7">
    <location>
        <begin position="76"/>
        <end position="97"/>
    </location>
</feature>
<comment type="caution">
    <text evidence="8">The sequence shown here is derived from an EMBL/GenBank/DDBJ whole genome shotgun (WGS) entry which is preliminary data.</text>
</comment>
<proteinExistence type="predicted"/>
<feature type="compositionally biased region" description="Pro residues" evidence="6">
    <location>
        <begin position="338"/>
        <end position="348"/>
    </location>
</feature>
<evidence type="ECO:0000256" key="3">
    <source>
        <dbReference type="ARBA" id="ARBA00022692"/>
    </source>
</evidence>
<evidence type="ECO:0000256" key="5">
    <source>
        <dbReference type="ARBA" id="ARBA00023136"/>
    </source>
</evidence>
<gene>
    <name evidence="8" type="ORF">GCM10009665_63310</name>
</gene>
<reference evidence="8 9" key="1">
    <citation type="journal article" date="2019" name="Int. J. Syst. Evol. Microbiol.">
        <title>The Global Catalogue of Microorganisms (GCM) 10K type strain sequencing project: providing services to taxonomists for standard genome sequencing and annotation.</title>
        <authorList>
            <consortium name="The Broad Institute Genomics Platform"/>
            <consortium name="The Broad Institute Genome Sequencing Center for Infectious Disease"/>
            <person name="Wu L."/>
            <person name="Ma J."/>
        </authorList>
    </citation>
    <scope>NUCLEOTIDE SEQUENCE [LARGE SCALE GENOMIC DNA]</scope>
    <source>
        <strain evidence="8 9">JCM 13004</strain>
    </source>
</reference>
<protein>
    <submittedName>
        <fullName evidence="8">Branched-chain amino acid ABC transporter permease</fullName>
    </submittedName>
</protein>
<dbReference type="RefSeq" id="WP_344445539.1">
    <property type="nucleotide sequence ID" value="NZ_BAAALF010000169.1"/>
</dbReference>
<evidence type="ECO:0000313" key="8">
    <source>
        <dbReference type="EMBL" id="GAA1265415.1"/>
    </source>
</evidence>
<sequence>MSPRPPRTARLAAALSSPLRRWPDRPLPALLLAATVLLALAALDPAAPTALAPALALAPAAVGVSVLTGRAGLPTLGQAAPFAVGAYGTALLARAGLTVGPLQLAAAALTGALFALLTGLVVVRTRGTTALMITLALGELTATAAGRWTSVTGGADGLAGVPAVRLWWGLDALTDDRDLYGYLAVVALLATGAAVLALRSPLGLLLDAVREQEPRMRAAGHRVGGALLAAQVGAGAHRGVGGALLVAGQGYVSPADAGFGTSSLLLLAAVLGGIASPPGALAGTVLVVLARDQLAAHWPGHGPLVLGVLFVAAVYLLPRGLAGLRPATVRPPRTSQEPPTPTPCPVVPPDGEAP</sequence>
<feature type="transmembrane region" description="Helical" evidence="7">
    <location>
        <begin position="296"/>
        <end position="317"/>
    </location>
</feature>
<evidence type="ECO:0000313" key="9">
    <source>
        <dbReference type="Proteomes" id="UP001500037"/>
    </source>
</evidence>
<evidence type="ECO:0000256" key="2">
    <source>
        <dbReference type="ARBA" id="ARBA00022475"/>
    </source>
</evidence>
<organism evidence="8 9">
    <name type="scientific">Kitasatospora nipponensis</name>
    <dbReference type="NCBI Taxonomy" id="258049"/>
    <lineage>
        <taxon>Bacteria</taxon>
        <taxon>Bacillati</taxon>
        <taxon>Actinomycetota</taxon>
        <taxon>Actinomycetes</taxon>
        <taxon>Kitasatosporales</taxon>
        <taxon>Streptomycetaceae</taxon>
        <taxon>Kitasatospora</taxon>
    </lineage>
</organism>
<keyword evidence="2" id="KW-1003">Cell membrane</keyword>
<keyword evidence="4 7" id="KW-1133">Transmembrane helix</keyword>
<dbReference type="CDD" id="cd06581">
    <property type="entry name" value="TM_PBP1_LivM_like"/>
    <property type="match status" value="1"/>
</dbReference>
<dbReference type="InterPro" id="IPR001851">
    <property type="entry name" value="ABC_transp_permease"/>
</dbReference>
<dbReference type="Pfam" id="PF02653">
    <property type="entry name" value="BPD_transp_2"/>
    <property type="match status" value="1"/>
</dbReference>
<feature type="transmembrane region" description="Helical" evidence="7">
    <location>
        <begin position="104"/>
        <end position="123"/>
    </location>
</feature>
<evidence type="ECO:0000256" key="1">
    <source>
        <dbReference type="ARBA" id="ARBA00004651"/>
    </source>
</evidence>
<evidence type="ECO:0000256" key="7">
    <source>
        <dbReference type="SAM" id="Phobius"/>
    </source>
</evidence>
<keyword evidence="5 7" id="KW-0472">Membrane</keyword>
<dbReference type="PANTHER" id="PTHR30482">
    <property type="entry name" value="HIGH-AFFINITY BRANCHED-CHAIN AMINO ACID TRANSPORT SYSTEM PERMEASE"/>
    <property type="match status" value="1"/>
</dbReference>
<dbReference type="PANTHER" id="PTHR30482:SF17">
    <property type="entry name" value="ABC TRANSPORTER ATP-BINDING PROTEIN"/>
    <property type="match status" value="1"/>
</dbReference>
<dbReference type="Proteomes" id="UP001500037">
    <property type="component" value="Unassembled WGS sequence"/>
</dbReference>
<feature type="transmembrane region" description="Helical" evidence="7">
    <location>
        <begin position="179"/>
        <end position="198"/>
    </location>
</feature>
<feature type="region of interest" description="Disordered" evidence="6">
    <location>
        <begin position="326"/>
        <end position="354"/>
    </location>
</feature>